<proteinExistence type="inferred from homology"/>
<evidence type="ECO:0000313" key="2">
    <source>
        <dbReference type="EMBL" id="PWA52089.1"/>
    </source>
</evidence>
<dbReference type="Pfam" id="PF01554">
    <property type="entry name" value="MatE"/>
    <property type="match status" value="2"/>
</dbReference>
<sequence length="238" mass="26534">MFNPSTRQYAAARVTCSNGLDQPTDLGSSIMVFPAPQFYTSNHNLYKEPPLAQKVSKEIGLHIFSKSCISTYVLGHVGKSELAGASLSIAFVNVTVFSVISGLAMGMDGITSQAFGAQPIFVFFAEDPKVASLAATYTYFTIPTLFLQCFFHPIQVYLRAKKVTKISFTMLDFSFTFMAGCYESEALERSIIVLPCFIGHEDLVIKYTRFWYEGTLRMITETTNRTDDYLVLELCSTK</sequence>
<organism evidence="2 3">
    <name type="scientific">Artemisia annua</name>
    <name type="common">Sweet wormwood</name>
    <dbReference type="NCBI Taxonomy" id="35608"/>
    <lineage>
        <taxon>Eukaryota</taxon>
        <taxon>Viridiplantae</taxon>
        <taxon>Streptophyta</taxon>
        <taxon>Embryophyta</taxon>
        <taxon>Tracheophyta</taxon>
        <taxon>Spermatophyta</taxon>
        <taxon>Magnoliopsida</taxon>
        <taxon>eudicotyledons</taxon>
        <taxon>Gunneridae</taxon>
        <taxon>Pentapetalae</taxon>
        <taxon>asterids</taxon>
        <taxon>campanulids</taxon>
        <taxon>Asterales</taxon>
        <taxon>Asteraceae</taxon>
        <taxon>Asteroideae</taxon>
        <taxon>Anthemideae</taxon>
        <taxon>Artemisiinae</taxon>
        <taxon>Artemisia</taxon>
    </lineage>
</organism>
<dbReference type="EMBL" id="PKPP01007918">
    <property type="protein sequence ID" value="PWA52089.1"/>
    <property type="molecule type" value="Genomic_DNA"/>
</dbReference>
<dbReference type="OrthoDB" id="1742035at2759"/>
<dbReference type="GO" id="GO:0042910">
    <property type="term" value="F:xenobiotic transmembrane transporter activity"/>
    <property type="evidence" value="ECO:0007669"/>
    <property type="project" value="InterPro"/>
</dbReference>
<dbReference type="GO" id="GO:0016020">
    <property type="term" value="C:membrane"/>
    <property type="evidence" value="ECO:0007669"/>
    <property type="project" value="InterPro"/>
</dbReference>
<accession>A0A2U1LSX0</accession>
<dbReference type="PANTHER" id="PTHR11206">
    <property type="entry name" value="MULTIDRUG RESISTANCE PROTEIN"/>
    <property type="match status" value="1"/>
</dbReference>
<dbReference type="STRING" id="35608.A0A2U1LSX0"/>
<dbReference type="InterPro" id="IPR002528">
    <property type="entry name" value="MATE_fam"/>
</dbReference>
<comment type="caution">
    <text evidence="2">The sequence shown here is derived from an EMBL/GenBank/DDBJ whole genome shotgun (WGS) entry which is preliminary data.</text>
</comment>
<comment type="similarity">
    <text evidence="1">Belongs to the multi antimicrobial extrusion (MATE) (TC 2.A.66.1) family.</text>
</comment>
<protein>
    <submittedName>
        <fullName evidence="2">Protein DETOXIFICATION 52</fullName>
    </submittedName>
</protein>
<evidence type="ECO:0000313" key="3">
    <source>
        <dbReference type="Proteomes" id="UP000245207"/>
    </source>
</evidence>
<name>A0A2U1LSX0_ARTAN</name>
<keyword evidence="3" id="KW-1185">Reference proteome</keyword>
<dbReference type="Proteomes" id="UP000245207">
    <property type="component" value="Unassembled WGS sequence"/>
</dbReference>
<gene>
    <name evidence="2" type="ORF">CTI12_AA458330</name>
</gene>
<evidence type="ECO:0000256" key="1">
    <source>
        <dbReference type="ARBA" id="ARBA00010199"/>
    </source>
</evidence>
<dbReference type="AlphaFoldDB" id="A0A2U1LSX0"/>
<reference evidence="2 3" key="1">
    <citation type="journal article" date="2018" name="Mol. Plant">
        <title>The genome of Artemisia annua provides insight into the evolution of Asteraceae family and artemisinin biosynthesis.</title>
        <authorList>
            <person name="Shen Q."/>
            <person name="Zhang L."/>
            <person name="Liao Z."/>
            <person name="Wang S."/>
            <person name="Yan T."/>
            <person name="Shi P."/>
            <person name="Liu M."/>
            <person name="Fu X."/>
            <person name="Pan Q."/>
            <person name="Wang Y."/>
            <person name="Lv Z."/>
            <person name="Lu X."/>
            <person name="Zhang F."/>
            <person name="Jiang W."/>
            <person name="Ma Y."/>
            <person name="Chen M."/>
            <person name="Hao X."/>
            <person name="Li L."/>
            <person name="Tang Y."/>
            <person name="Lv G."/>
            <person name="Zhou Y."/>
            <person name="Sun X."/>
            <person name="Brodelius P.E."/>
            <person name="Rose J.K.C."/>
            <person name="Tang K."/>
        </authorList>
    </citation>
    <scope>NUCLEOTIDE SEQUENCE [LARGE SCALE GENOMIC DNA]</scope>
    <source>
        <strain evidence="3">cv. Huhao1</strain>
        <tissue evidence="2">Leaf</tissue>
    </source>
</reference>
<dbReference type="GO" id="GO:0015297">
    <property type="term" value="F:antiporter activity"/>
    <property type="evidence" value="ECO:0007669"/>
    <property type="project" value="InterPro"/>
</dbReference>